<name>A0A6C0EM47_9ZZZZ</name>
<reference evidence="2" key="1">
    <citation type="journal article" date="2020" name="Nature">
        <title>Giant virus diversity and host interactions through global metagenomics.</title>
        <authorList>
            <person name="Schulz F."/>
            <person name="Roux S."/>
            <person name="Paez-Espino D."/>
            <person name="Jungbluth S."/>
            <person name="Walsh D.A."/>
            <person name="Denef V.J."/>
            <person name="McMahon K.D."/>
            <person name="Konstantinidis K.T."/>
            <person name="Eloe-Fadrosh E.A."/>
            <person name="Kyrpides N.C."/>
            <person name="Woyke T."/>
        </authorList>
    </citation>
    <scope>NUCLEOTIDE SEQUENCE</scope>
    <source>
        <strain evidence="2">GVMAG-M-3300005589-24</strain>
    </source>
</reference>
<evidence type="ECO:0000256" key="1">
    <source>
        <dbReference type="SAM" id="Phobius"/>
    </source>
</evidence>
<evidence type="ECO:0000313" key="2">
    <source>
        <dbReference type="EMBL" id="QHT29369.1"/>
    </source>
</evidence>
<dbReference type="AlphaFoldDB" id="A0A6C0EM47"/>
<sequence>MASEKKKIILAVVISLGLVAIIVFSMIASRKCKPHCSGSFCGPNTDDGCGGTCGCNEGGKCIQNSNGLHVCCYPNCNGLHWGDDGCGGHCECSFLPCYDKTANCQKTIQANCDENCVTPCENGKCTKNVCCYPQDCNNVFCGPDGCGGTCGCQTGATCSAQGVCANAGKPGSYNIISSTGVERTNVASALDCAGWAPENVQLNLSAFPCGSYKDCPDGDYLYKRCKTGEDCVCVKNSSGQGYCDRNNVYQWWYYDPNDSSGYNCTKIRQGSDVCGLNTAGAVGFDIIGNDGPTTAGSCGTNCVISPQCPSSGAGSCCPGNLSQLGQTSQCVDSSGITKCCLNNPNATGYADCIKSYPDCTKLPGAWWKGNLGEITNGVCGVKSTGPAIHINNQTLQNPHFASACTNAQPGQECTYNDGTSSFQGLCKTCSDGSLKCFPDETCVRISESSAVPGMCSSKNLCSN</sequence>
<proteinExistence type="predicted"/>
<feature type="transmembrane region" description="Helical" evidence="1">
    <location>
        <begin position="7"/>
        <end position="28"/>
    </location>
</feature>
<keyword evidence="1" id="KW-1133">Transmembrane helix</keyword>
<organism evidence="2">
    <name type="scientific">viral metagenome</name>
    <dbReference type="NCBI Taxonomy" id="1070528"/>
    <lineage>
        <taxon>unclassified sequences</taxon>
        <taxon>metagenomes</taxon>
        <taxon>organismal metagenomes</taxon>
    </lineage>
</organism>
<protein>
    <submittedName>
        <fullName evidence="2">Uncharacterized protein</fullName>
    </submittedName>
</protein>
<keyword evidence="1" id="KW-0812">Transmembrane</keyword>
<keyword evidence="1" id="KW-0472">Membrane</keyword>
<accession>A0A6C0EM47</accession>
<dbReference type="EMBL" id="MN738876">
    <property type="protein sequence ID" value="QHT29369.1"/>
    <property type="molecule type" value="Genomic_DNA"/>
</dbReference>